<keyword evidence="4" id="KW-1185">Reference proteome</keyword>
<evidence type="ECO:0000256" key="1">
    <source>
        <dbReference type="SAM" id="MobiDB-lite"/>
    </source>
</evidence>
<protein>
    <recommendedName>
        <fullName evidence="2">Reverse transcriptase Ty1/copia-type domain-containing protein</fullName>
    </recommendedName>
</protein>
<dbReference type="AlphaFoldDB" id="A0AA88X485"/>
<gene>
    <name evidence="3" type="ORF">RJ639_030274</name>
</gene>
<accession>A0AA88X485</accession>
<dbReference type="Proteomes" id="UP001188597">
    <property type="component" value="Unassembled WGS sequence"/>
</dbReference>
<dbReference type="PANTHER" id="PTHR11439:SF467">
    <property type="entry name" value="INTEGRASE CATALYTIC DOMAIN-CONTAINING PROTEIN"/>
    <property type="match status" value="1"/>
</dbReference>
<dbReference type="Pfam" id="PF07727">
    <property type="entry name" value="RVT_2"/>
    <property type="match status" value="1"/>
</dbReference>
<dbReference type="PANTHER" id="PTHR11439">
    <property type="entry name" value="GAG-POL-RELATED RETROTRANSPOSON"/>
    <property type="match status" value="1"/>
</dbReference>
<name>A0AA88X485_9ASTE</name>
<feature type="region of interest" description="Disordered" evidence="1">
    <location>
        <begin position="1"/>
        <end position="21"/>
    </location>
</feature>
<evidence type="ECO:0000313" key="4">
    <source>
        <dbReference type="Proteomes" id="UP001188597"/>
    </source>
</evidence>
<dbReference type="InterPro" id="IPR043502">
    <property type="entry name" value="DNA/RNA_pol_sf"/>
</dbReference>
<proteinExistence type="predicted"/>
<dbReference type="SUPFAM" id="SSF56672">
    <property type="entry name" value="DNA/RNA polymerases"/>
    <property type="match status" value="1"/>
</dbReference>
<dbReference type="CDD" id="cd09272">
    <property type="entry name" value="RNase_HI_RT_Ty1"/>
    <property type="match status" value="1"/>
</dbReference>
<comment type="caution">
    <text evidence="3">The sequence shown here is derived from an EMBL/GenBank/DDBJ whole genome shotgun (WGS) entry which is preliminary data.</text>
</comment>
<organism evidence="3 4">
    <name type="scientific">Escallonia herrerae</name>
    <dbReference type="NCBI Taxonomy" id="1293975"/>
    <lineage>
        <taxon>Eukaryota</taxon>
        <taxon>Viridiplantae</taxon>
        <taxon>Streptophyta</taxon>
        <taxon>Embryophyta</taxon>
        <taxon>Tracheophyta</taxon>
        <taxon>Spermatophyta</taxon>
        <taxon>Magnoliopsida</taxon>
        <taxon>eudicotyledons</taxon>
        <taxon>Gunneridae</taxon>
        <taxon>Pentapetalae</taxon>
        <taxon>asterids</taxon>
        <taxon>campanulids</taxon>
        <taxon>Escalloniales</taxon>
        <taxon>Escalloniaceae</taxon>
        <taxon>Escallonia</taxon>
    </lineage>
</organism>
<sequence>MLANQSLQGSSSGSTKNWNNQSTGRPNNFVCSHCGETSHLKQWYYEIIGYPEWWDFSKKEGASNHMTRDSSRLQSVHLSPQSVISIANVNDPCEIKLLQYYLAAEFEMKDLGQLKYFLGIEIPRSAQEISLSQRKYVLDLLTETRMLACKPVENPIKMNHRLGSFPNQAPTDIGRYQWLVGYSLCCKCCSQLMHTPSKEHMNATYKILRYLNGTPGKGLLFSKDGVSNFEGYTDADWSGNQTTRRSTSGYFMFVEENLVTWKSKKEKVVARSSAEVEYRGMAHGVRKLFWVRSILQDLWIEHAKPMNLYCDNKSAIEIAQNPVQHDRVKHVEVNRHFIREKLDQNIIQFLFMRSESQIVDILTKAVSGRIFHHVIGKLGMIDIYAPT</sequence>
<dbReference type="InterPro" id="IPR013103">
    <property type="entry name" value="RVT_2"/>
</dbReference>
<evidence type="ECO:0000259" key="2">
    <source>
        <dbReference type="Pfam" id="PF07727"/>
    </source>
</evidence>
<reference evidence="3" key="1">
    <citation type="submission" date="2022-12" db="EMBL/GenBank/DDBJ databases">
        <title>Draft genome assemblies for two species of Escallonia (Escalloniales).</title>
        <authorList>
            <person name="Chanderbali A."/>
            <person name="Dervinis C."/>
            <person name="Anghel I."/>
            <person name="Soltis D."/>
            <person name="Soltis P."/>
            <person name="Zapata F."/>
        </authorList>
    </citation>
    <scope>NUCLEOTIDE SEQUENCE</scope>
    <source>
        <strain evidence="3">UCBG64.0493</strain>
        <tissue evidence="3">Leaf</tissue>
    </source>
</reference>
<dbReference type="EMBL" id="JAVXUP010000097">
    <property type="protein sequence ID" value="KAK3038374.1"/>
    <property type="molecule type" value="Genomic_DNA"/>
</dbReference>
<evidence type="ECO:0000313" key="3">
    <source>
        <dbReference type="EMBL" id="KAK3038374.1"/>
    </source>
</evidence>
<feature type="domain" description="Reverse transcriptase Ty1/copia-type" evidence="2">
    <location>
        <begin position="91"/>
        <end position="156"/>
    </location>
</feature>